<keyword evidence="3" id="KW-1185">Reference proteome</keyword>
<dbReference type="Proteomes" id="UP000007730">
    <property type="component" value="Chromosome"/>
</dbReference>
<dbReference type="AlphaFoldDB" id="B6JI06"/>
<gene>
    <name evidence="2" type="ordered locus">OCA5_c24530</name>
</gene>
<evidence type="ECO:0000313" key="3">
    <source>
        <dbReference type="Proteomes" id="UP000007730"/>
    </source>
</evidence>
<dbReference type="HOGENOM" id="CLU_1137138_0_0_5"/>
<keyword evidence="1" id="KW-0175">Coiled coil</keyword>
<organism evidence="2 3">
    <name type="scientific">Afipia carboxidovorans (strain ATCC 49405 / DSM 1227 / KCTC 32145 / OM5)</name>
    <name type="common">Oligotropha carboxidovorans</name>
    <dbReference type="NCBI Taxonomy" id="504832"/>
    <lineage>
        <taxon>Bacteria</taxon>
        <taxon>Pseudomonadati</taxon>
        <taxon>Pseudomonadota</taxon>
        <taxon>Alphaproteobacteria</taxon>
        <taxon>Hyphomicrobiales</taxon>
        <taxon>Nitrobacteraceae</taxon>
        <taxon>Afipia</taxon>
    </lineage>
</organism>
<evidence type="ECO:0000313" key="2">
    <source>
        <dbReference type="EMBL" id="AEI07149.1"/>
    </source>
</evidence>
<dbReference type="OrthoDB" id="8114479at2"/>
<sequence>MVTALPATLAEAFAKRIADEVEPIANRANEAPERFASDEDLAAATEIVNDAQAAWNEFEKLRKNQKDPFKRGGEEVDDFFRPPLQRLTRIKDAFAKRATDYNREKRRKAEEAARVERERLEREAEEARKKAAEAAEFGDQDEAIEHLQTAATVETKIEEVASAPAIPAEDMTVRGASGGTARSRTEWAFEIEDFSKIDLNALRDFIAPEAVDKALKAYVKLRKNTAKIEGVRFFEDEKATFRRR</sequence>
<dbReference type="KEGG" id="oca:OCAR_5542"/>
<dbReference type="KEGG" id="ocg:OCA5_c24530"/>
<protein>
    <submittedName>
        <fullName evidence="2">Uncharacterized protein</fullName>
    </submittedName>
</protein>
<dbReference type="STRING" id="504832.OCA5_c24530"/>
<evidence type="ECO:0000256" key="1">
    <source>
        <dbReference type="SAM" id="Coils"/>
    </source>
</evidence>
<dbReference type="EMBL" id="CP002826">
    <property type="protein sequence ID" value="AEI07149.1"/>
    <property type="molecule type" value="Genomic_DNA"/>
</dbReference>
<name>B6JI06_AFIC5</name>
<accession>B6JI06</accession>
<proteinExistence type="predicted"/>
<dbReference type="eggNOG" id="ENOG5031AH4">
    <property type="taxonomic scope" value="Bacteria"/>
</dbReference>
<feature type="coiled-coil region" evidence="1">
    <location>
        <begin position="98"/>
        <end position="137"/>
    </location>
</feature>
<reference evidence="2 3" key="1">
    <citation type="journal article" date="2011" name="J. Bacteriol.">
        <title>Complete genome sequences of the chemolithoautotrophic Oligotropha carboxidovorans strains OM4 and OM5.</title>
        <authorList>
            <person name="Volland S."/>
            <person name="Rachinger M."/>
            <person name="Strittmatter A."/>
            <person name="Daniel R."/>
            <person name="Gottschalk G."/>
            <person name="Meyer O."/>
        </authorList>
    </citation>
    <scope>NUCLEOTIDE SEQUENCE [LARGE SCALE GENOMIC DNA]</scope>
    <source>
        <strain evidence="3">ATCC 49405 / DSM 1227 / KCTC 32145 / OM5</strain>
    </source>
</reference>